<name>A0A3B0SCN5_9ZZZZ</name>
<dbReference type="GO" id="GO:0004467">
    <property type="term" value="F:long-chain fatty acid-CoA ligase activity"/>
    <property type="evidence" value="ECO:0007669"/>
    <property type="project" value="UniProtKB-EC"/>
</dbReference>
<sequence>GLFETSVENLRDVPTTMYFNVPAGYGLLIPYLQADSELRDRFFKDLDVLFYAAAALPQTLWEQLEELSIASRGERVRMLSAWGSTETAPMATTVHFTIEQAGVIGLPAPGTEIKLAPVGAKMELRVKGPNVTPGYWRQPELTEAAFDEDGFFKMGDAGKLVDTDDPAKGLAFDGRIAENFKLLSGTWVHVGELRVAAIAACAPVIQDAVVTGHDRDEIGLLIFPNLAACRGLIPGTTDTMDVGEIVTHPAVLERIEAGLAVHNEHNSSGSRRISRALLLTEPPSIDANEITDKGYLNQRAILDHRADQVNRLYGGLGPDIVVI</sequence>
<comment type="similarity">
    <text evidence="1">Belongs to the ATP-dependent AMP-binding enzyme family.</text>
</comment>
<dbReference type="SUPFAM" id="SSF56801">
    <property type="entry name" value="Acetyl-CoA synthetase-like"/>
    <property type="match status" value="1"/>
</dbReference>
<evidence type="ECO:0000256" key="1">
    <source>
        <dbReference type="ARBA" id="ARBA00006432"/>
    </source>
</evidence>
<accession>A0A3B0SCN5</accession>
<dbReference type="AlphaFoldDB" id="A0A3B0SCN5"/>
<organism evidence="3">
    <name type="scientific">hydrothermal vent metagenome</name>
    <dbReference type="NCBI Taxonomy" id="652676"/>
    <lineage>
        <taxon>unclassified sequences</taxon>
        <taxon>metagenomes</taxon>
        <taxon>ecological metagenomes</taxon>
    </lineage>
</organism>
<protein>
    <submittedName>
        <fullName evidence="3">Long-chain-fatty-acid--CoA ligase</fullName>
        <ecNumber evidence="3">6.2.1.3</ecNumber>
    </submittedName>
</protein>
<dbReference type="PANTHER" id="PTHR43201:SF8">
    <property type="entry name" value="ACYL-COA SYNTHETASE FAMILY MEMBER 3"/>
    <property type="match status" value="1"/>
</dbReference>
<reference evidence="3" key="1">
    <citation type="submission" date="2018-06" db="EMBL/GenBank/DDBJ databases">
        <authorList>
            <person name="Zhirakovskaya E."/>
        </authorList>
    </citation>
    <scope>NUCLEOTIDE SEQUENCE</scope>
</reference>
<dbReference type="EMBL" id="UOEI01000385">
    <property type="protein sequence ID" value="VAW04031.1"/>
    <property type="molecule type" value="Genomic_DNA"/>
</dbReference>
<dbReference type="PANTHER" id="PTHR43201">
    <property type="entry name" value="ACYL-COA SYNTHETASE"/>
    <property type="match status" value="1"/>
</dbReference>
<dbReference type="Pfam" id="PF23562">
    <property type="entry name" value="AMP-binding_C_3"/>
    <property type="match status" value="1"/>
</dbReference>
<evidence type="ECO:0000259" key="2">
    <source>
        <dbReference type="Pfam" id="PF00501"/>
    </source>
</evidence>
<evidence type="ECO:0000313" key="3">
    <source>
        <dbReference type="EMBL" id="VAW04031.1"/>
    </source>
</evidence>
<dbReference type="Gene3D" id="3.40.50.12780">
    <property type="entry name" value="N-terminal domain of ligase-like"/>
    <property type="match status" value="1"/>
</dbReference>
<dbReference type="GO" id="GO:0031956">
    <property type="term" value="F:medium-chain fatty acid-CoA ligase activity"/>
    <property type="evidence" value="ECO:0007669"/>
    <property type="project" value="TreeGrafter"/>
</dbReference>
<proteinExistence type="inferred from homology"/>
<dbReference type="EC" id="6.2.1.3" evidence="3"/>
<dbReference type="InterPro" id="IPR000873">
    <property type="entry name" value="AMP-dep_synth/lig_dom"/>
</dbReference>
<dbReference type="InterPro" id="IPR042099">
    <property type="entry name" value="ANL_N_sf"/>
</dbReference>
<dbReference type="Pfam" id="PF00501">
    <property type="entry name" value="AMP-binding"/>
    <property type="match status" value="1"/>
</dbReference>
<feature type="non-terminal residue" evidence="3">
    <location>
        <position position="1"/>
    </location>
</feature>
<keyword evidence="3" id="KW-0436">Ligase</keyword>
<gene>
    <name evidence="3" type="ORF">MNBD_ACTINO01-1483</name>
</gene>
<feature type="domain" description="AMP-dependent synthetase/ligase" evidence="2">
    <location>
        <begin position="8"/>
        <end position="136"/>
    </location>
</feature>